<feature type="region of interest" description="Disordered" evidence="13">
    <location>
        <begin position="697"/>
        <end position="716"/>
    </location>
</feature>
<dbReference type="PANTHER" id="PTHR32552:SF81">
    <property type="entry name" value="TONB-DEPENDENT OUTER MEMBRANE RECEPTOR"/>
    <property type="match status" value="1"/>
</dbReference>
<dbReference type="PANTHER" id="PTHR32552">
    <property type="entry name" value="FERRICHROME IRON RECEPTOR-RELATED"/>
    <property type="match status" value="1"/>
</dbReference>
<reference evidence="17 18" key="1">
    <citation type="journal article" date="2012" name="J. Bacteriol.">
        <title>Genome Sequence of n-Alkane-Degrading Hydrocarboniphaga effusa Strain AP103T (ATCC BAA-332T).</title>
        <authorList>
            <person name="Chang H.K."/>
            <person name="Zylstra G.J."/>
            <person name="Chae J.C."/>
        </authorList>
    </citation>
    <scope>NUCLEOTIDE SEQUENCE [LARGE SCALE GENOMIC DNA]</scope>
    <source>
        <strain evidence="17 18">AP103</strain>
    </source>
</reference>
<evidence type="ECO:0000256" key="9">
    <source>
        <dbReference type="ARBA" id="ARBA00023136"/>
    </source>
</evidence>
<evidence type="ECO:0000256" key="13">
    <source>
        <dbReference type="SAM" id="MobiDB-lite"/>
    </source>
</evidence>
<evidence type="ECO:0000256" key="7">
    <source>
        <dbReference type="ARBA" id="ARBA00023065"/>
    </source>
</evidence>
<dbReference type="OrthoDB" id="127311at2"/>
<evidence type="ECO:0000256" key="8">
    <source>
        <dbReference type="ARBA" id="ARBA00023077"/>
    </source>
</evidence>
<evidence type="ECO:0000256" key="6">
    <source>
        <dbReference type="ARBA" id="ARBA00023004"/>
    </source>
</evidence>
<comment type="caution">
    <text evidence="17">The sequence shown here is derived from an EMBL/GenBank/DDBJ whole genome shotgun (WGS) entry which is preliminary data.</text>
</comment>
<name>I7ZCX5_9GAMM</name>
<dbReference type="GO" id="GO:0006826">
    <property type="term" value="P:iron ion transport"/>
    <property type="evidence" value="ECO:0007669"/>
    <property type="project" value="UniProtKB-KW"/>
</dbReference>
<keyword evidence="10 11" id="KW-0998">Cell outer membrane</keyword>
<dbReference type="STRING" id="1172194.WQQ_33260"/>
<evidence type="ECO:0000256" key="2">
    <source>
        <dbReference type="ARBA" id="ARBA00022448"/>
    </source>
</evidence>
<evidence type="ECO:0000313" key="18">
    <source>
        <dbReference type="Proteomes" id="UP000003704"/>
    </source>
</evidence>
<evidence type="ECO:0000313" key="17">
    <source>
        <dbReference type="EMBL" id="EIT69744.1"/>
    </source>
</evidence>
<dbReference type="PATRIC" id="fig|1172194.4.peg.3225"/>
<evidence type="ECO:0000256" key="12">
    <source>
        <dbReference type="RuleBase" id="RU003357"/>
    </source>
</evidence>
<evidence type="ECO:0000256" key="4">
    <source>
        <dbReference type="ARBA" id="ARBA00022496"/>
    </source>
</evidence>
<dbReference type="SUPFAM" id="SSF56935">
    <property type="entry name" value="Porins"/>
    <property type="match status" value="1"/>
</dbReference>
<keyword evidence="4" id="KW-0410">Iron transport</keyword>
<sequence>MFRANYSHALPVAAGFVVLGSSLHPPLAHAQTSAAVFEEAVYTGAAADASTQPLKVIPVSQEVTADPVPEKHDREEPVLEEVIVTAQKREQKLQDVPIAITVVSGKQLQQQNIGNVQDLTRTAPSVEVFGQPGNPDTRTSIRGISTNSFSVTAEQAVSFVADGVVLGKTPAVSLFDVAQIEVLRGPQGTLFGKNSSAGVISITTNKPDPTAFEVIGHADLSNSYDYRLVQGTVNVPLGDHAAVRLSGGQTYQKGFITNVVRDEDSVADIKGGRMRFMWEPSDVLTFNVIADYEKVLTTEQLYLQYARYDDPDTEGPDPIPGCKGTFASSGNRRSCAADPTTYDNESWGFSGQADWLIGDHTVTSISSFRRYLQQGELDVDGMPGNYYNNGNVFDNRVFTQEVRIASPGGEDLEYVAGVFYSSSDVHNFLTQIIGADALASVATSGNLGLSLCTNLGLCLNDLVSLNNPNQYDASLKSSAVFGQVTYRLFDSLRVIGGLRYTHDDISMTSVSLIGVGLSLMPTPPALIPMNDPLSGADKVDNLSWRAGLQYDVTPVSMAYLTVSHGYKGPQVVFNPPGILPTLNLAQGEAALPAPASISIVKPEYPMDYELGFKTLLWGGFFANLNLFHTSIKDFQSSTFNAQGTSTPNNIPKIVTQGIEIDLFGKPIAGLTLTGAALYNPVEYPRYYVQCSTTVPGPQCGDNPETEPEEDDQENVKGTQLTGAPRWKFTLSGEYEHALPYLKWNGFVSSDVVYRSNIRFVASRNPEAESGAHAIVGARIGVRSPQNAWSVALFARNLFDERYSQFTYAPYLLSALSSPGIETSGHALSTESFRFVGLTLDARF</sequence>
<evidence type="ECO:0000256" key="14">
    <source>
        <dbReference type="SAM" id="SignalP"/>
    </source>
</evidence>
<keyword evidence="8 12" id="KW-0798">TonB box</keyword>
<feature type="chain" id="PRO_5003712661" description="TonB-dependent receptor" evidence="14">
    <location>
        <begin position="31"/>
        <end position="843"/>
    </location>
</feature>
<evidence type="ECO:0000259" key="16">
    <source>
        <dbReference type="Pfam" id="PF07715"/>
    </source>
</evidence>
<dbReference type="InterPro" id="IPR000531">
    <property type="entry name" value="Beta-barrel_TonB"/>
</dbReference>
<dbReference type="Proteomes" id="UP000003704">
    <property type="component" value="Unassembled WGS sequence"/>
</dbReference>
<comment type="similarity">
    <text evidence="11 12">Belongs to the TonB-dependent receptor family.</text>
</comment>
<dbReference type="Gene3D" id="2.40.170.20">
    <property type="entry name" value="TonB-dependent receptor, beta-barrel domain"/>
    <property type="match status" value="1"/>
</dbReference>
<evidence type="ECO:0000256" key="10">
    <source>
        <dbReference type="ARBA" id="ARBA00023237"/>
    </source>
</evidence>
<feature type="domain" description="TonB-dependent receptor-like beta-barrel" evidence="15">
    <location>
        <begin position="297"/>
        <end position="797"/>
    </location>
</feature>
<dbReference type="InterPro" id="IPR012910">
    <property type="entry name" value="Plug_dom"/>
</dbReference>
<evidence type="ECO:0000256" key="3">
    <source>
        <dbReference type="ARBA" id="ARBA00022452"/>
    </source>
</evidence>
<dbReference type="Pfam" id="PF00593">
    <property type="entry name" value="TonB_dep_Rec_b-barrel"/>
    <property type="match status" value="1"/>
</dbReference>
<keyword evidence="7" id="KW-0406">Ion transport</keyword>
<keyword evidence="6" id="KW-0408">Iron</keyword>
<protein>
    <recommendedName>
        <fullName evidence="19">TonB-dependent receptor</fullName>
    </recommendedName>
</protein>
<dbReference type="PROSITE" id="PS52016">
    <property type="entry name" value="TONB_DEPENDENT_REC_3"/>
    <property type="match status" value="1"/>
</dbReference>
<accession>I7ZCX5</accession>
<comment type="subcellular location">
    <subcellularLocation>
        <location evidence="1 11">Cell outer membrane</location>
        <topology evidence="1 11">Multi-pass membrane protein</topology>
    </subcellularLocation>
</comment>
<feature type="compositionally biased region" description="Acidic residues" evidence="13">
    <location>
        <begin position="703"/>
        <end position="712"/>
    </location>
</feature>
<keyword evidence="2 11" id="KW-0813">Transport</keyword>
<keyword evidence="9 11" id="KW-0472">Membrane</keyword>
<dbReference type="EMBL" id="AKGD01000002">
    <property type="protein sequence ID" value="EIT69744.1"/>
    <property type="molecule type" value="Genomic_DNA"/>
</dbReference>
<keyword evidence="5 11" id="KW-0812">Transmembrane</keyword>
<feature type="signal peptide" evidence="14">
    <location>
        <begin position="1"/>
        <end position="30"/>
    </location>
</feature>
<dbReference type="AlphaFoldDB" id="I7ZCX5"/>
<dbReference type="RefSeq" id="WP_007186265.1">
    <property type="nucleotide sequence ID" value="NZ_AKGD01000002.1"/>
</dbReference>
<dbReference type="InterPro" id="IPR039426">
    <property type="entry name" value="TonB-dep_rcpt-like"/>
</dbReference>
<keyword evidence="18" id="KW-1185">Reference proteome</keyword>
<evidence type="ECO:0000256" key="1">
    <source>
        <dbReference type="ARBA" id="ARBA00004571"/>
    </source>
</evidence>
<evidence type="ECO:0000256" key="11">
    <source>
        <dbReference type="PROSITE-ProRule" id="PRU01360"/>
    </source>
</evidence>
<dbReference type="Pfam" id="PF07715">
    <property type="entry name" value="Plug"/>
    <property type="match status" value="1"/>
</dbReference>
<evidence type="ECO:0000256" key="5">
    <source>
        <dbReference type="ARBA" id="ARBA00022692"/>
    </source>
</evidence>
<dbReference type="GO" id="GO:0009279">
    <property type="term" value="C:cell outer membrane"/>
    <property type="evidence" value="ECO:0007669"/>
    <property type="project" value="UniProtKB-SubCell"/>
</dbReference>
<keyword evidence="14" id="KW-0732">Signal</keyword>
<evidence type="ECO:0000259" key="15">
    <source>
        <dbReference type="Pfam" id="PF00593"/>
    </source>
</evidence>
<dbReference type="InterPro" id="IPR036942">
    <property type="entry name" value="Beta-barrel_TonB_sf"/>
</dbReference>
<evidence type="ECO:0008006" key="19">
    <source>
        <dbReference type="Google" id="ProtNLM"/>
    </source>
</evidence>
<proteinExistence type="inferred from homology"/>
<keyword evidence="3 11" id="KW-1134">Transmembrane beta strand</keyword>
<organism evidence="17 18">
    <name type="scientific">Hydrocarboniphaga effusa AP103</name>
    <dbReference type="NCBI Taxonomy" id="1172194"/>
    <lineage>
        <taxon>Bacteria</taxon>
        <taxon>Pseudomonadati</taxon>
        <taxon>Pseudomonadota</taxon>
        <taxon>Gammaproteobacteria</taxon>
        <taxon>Nevskiales</taxon>
        <taxon>Nevskiaceae</taxon>
        <taxon>Hydrocarboniphaga</taxon>
    </lineage>
</organism>
<gene>
    <name evidence="17" type="ORF">WQQ_33260</name>
</gene>
<feature type="domain" description="TonB-dependent receptor plug" evidence="16">
    <location>
        <begin position="93"/>
        <end position="199"/>
    </location>
</feature>